<comment type="similarity">
    <text evidence="2 4">Belongs to the cytochrome P450 family.</text>
</comment>
<comment type="cofactor">
    <cofactor evidence="1 3">
        <name>heme</name>
        <dbReference type="ChEBI" id="CHEBI:30413"/>
    </cofactor>
</comment>
<dbReference type="InterPro" id="IPR002401">
    <property type="entry name" value="Cyt_P450_E_grp-I"/>
</dbReference>
<protein>
    <submittedName>
        <fullName evidence="5">Cytochrome P450</fullName>
    </submittedName>
</protein>
<dbReference type="PANTHER" id="PTHR24305">
    <property type="entry name" value="CYTOCHROME P450"/>
    <property type="match status" value="1"/>
</dbReference>
<dbReference type="InterPro" id="IPR001128">
    <property type="entry name" value="Cyt_P450"/>
</dbReference>
<gene>
    <name evidence="5" type="ORF">SAMN05192539_10786</name>
</gene>
<evidence type="ECO:0000256" key="3">
    <source>
        <dbReference type="PIRSR" id="PIRSR602401-1"/>
    </source>
</evidence>
<dbReference type="PANTHER" id="PTHR24305:SF166">
    <property type="entry name" value="CYTOCHROME P450 12A4, MITOCHONDRIAL-RELATED"/>
    <property type="match status" value="1"/>
</dbReference>
<dbReference type="GO" id="GO:0004497">
    <property type="term" value="F:monooxygenase activity"/>
    <property type="evidence" value="ECO:0007669"/>
    <property type="project" value="UniProtKB-KW"/>
</dbReference>
<evidence type="ECO:0000256" key="2">
    <source>
        <dbReference type="ARBA" id="ARBA00010617"/>
    </source>
</evidence>
<dbReference type="InterPro" id="IPR050121">
    <property type="entry name" value="Cytochrome_P450_monoxygenase"/>
</dbReference>
<dbReference type="PRINTS" id="PR00385">
    <property type="entry name" value="P450"/>
</dbReference>
<dbReference type="STRING" id="667676.SAMN05192539_10786"/>
<dbReference type="PRINTS" id="PR00463">
    <property type="entry name" value="EP450I"/>
</dbReference>
<dbReference type="Pfam" id="PF00067">
    <property type="entry name" value="p450"/>
    <property type="match status" value="1"/>
</dbReference>
<dbReference type="SUPFAM" id="SSF48264">
    <property type="entry name" value="Cytochrome P450"/>
    <property type="match status" value="1"/>
</dbReference>
<dbReference type="GO" id="GO:0020037">
    <property type="term" value="F:heme binding"/>
    <property type="evidence" value="ECO:0007669"/>
    <property type="project" value="InterPro"/>
</dbReference>
<dbReference type="Gene3D" id="1.10.630.10">
    <property type="entry name" value="Cytochrome P450"/>
    <property type="match status" value="1"/>
</dbReference>
<evidence type="ECO:0000313" key="5">
    <source>
        <dbReference type="EMBL" id="SEK13905.1"/>
    </source>
</evidence>
<dbReference type="Proteomes" id="UP000198866">
    <property type="component" value="Unassembled WGS sequence"/>
</dbReference>
<dbReference type="GO" id="GO:0016705">
    <property type="term" value="F:oxidoreductase activity, acting on paired donors, with incorporation or reduction of molecular oxygen"/>
    <property type="evidence" value="ECO:0007669"/>
    <property type="project" value="InterPro"/>
</dbReference>
<keyword evidence="4" id="KW-0503">Monooxygenase</keyword>
<dbReference type="InterPro" id="IPR017972">
    <property type="entry name" value="Cyt_P450_CS"/>
</dbReference>
<evidence type="ECO:0000256" key="1">
    <source>
        <dbReference type="ARBA" id="ARBA00001971"/>
    </source>
</evidence>
<proteinExistence type="inferred from homology"/>
<keyword evidence="6" id="KW-1185">Reference proteome</keyword>
<sequence>MADLQLNTNEISRTVADLPCPPGLPLLGNLFQMAPAKLHLTLERWAGQYGSPFRVQLGTIPITVWTQVDLFQTVMRERPNLYRRFSPIESAMTELGGNGLFSAEGAAWEPQRRLIMRALSLSNIRAFYPTLSAITERFLVRLQTAAKENRTLEMTDELKRYTVDVTSTLAFGEDPHTLEQERGVIQEQLALILPALMRRVTALFPYWHYVTLPEDRRLARAMVEVHRYVQKMIERACERMRRQSPDSPPHNLLEAMLAARNEPDSTVTDELISANVLTLLVAGEDTTANAIAWALMYIAPDSPLQYRLFEQSCAALGESRVCPDYDALKHLDLCEAVCSEALRLRPVAAIQTFEPLAEVCLGGVAIPAGTRMLFLTRPGMLDPQNFVHPEVFNPDRWKHPRDPSDGVHEQKAYLTFGAGPRVCPGRYLAGVEMRLVISMLMKHFRIELAIDPEEIEEISAFTMVPNRMPVRLHPLT</sequence>
<accession>A0A1H7ET21</accession>
<dbReference type="OrthoDB" id="9764248at2"/>
<dbReference type="GO" id="GO:0005506">
    <property type="term" value="F:iron ion binding"/>
    <property type="evidence" value="ECO:0007669"/>
    <property type="project" value="InterPro"/>
</dbReference>
<organism evidence="5 6">
    <name type="scientific">Paraburkholderia diazotrophica</name>
    <dbReference type="NCBI Taxonomy" id="667676"/>
    <lineage>
        <taxon>Bacteria</taxon>
        <taxon>Pseudomonadati</taxon>
        <taxon>Pseudomonadota</taxon>
        <taxon>Betaproteobacteria</taxon>
        <taxon>Burkholderiales</taxon>
        <taxon>Burkholderiaceae</taxon>
        <taxon>Paraburkholderia</taxon>
    </lineage>
</organism>
<evidence type="ECO:0000313" key="6">
    <source>
        <dbReference type="Proteomes" id="UP000198866"/>
    </source>
</evidence>
<dbReference type="AlphaFoldDB" id="A0A1H7ET21"/>
<dbReference type="RefSeq" id="WP_090874084.1">
    <property type="nucleotide sequence ID" value="NZ_FNYE01000078.1"/>
</dbReference>
<keyword evidence="3 4" id="KW-0479">Metal-binding</keyword>
<dbReference type="EMBL" id="FNYE01000078">
    <property type="protein sequence ID" value="SEK13905.1"/>
    <property type="molecule type" value="Genomic_DNA"/>
</dbReference>
<dbReference type="PROSITE" id="PS00086">
    <property type="entry name" value="CYTOCHROME_P450"/>
    <property type="match status" value="1"/>
</dbReference>
<name>A0A1H7ET21_9BURK</name>
<keyword evidence="4" id="KW-0560">Oxidoreductase</keyword>
<keyword evidence="3 4" id="KW-0349">Heme</keyword>
<evidence type="ECO:0000256" key="4">
    <source>
        <dbReference type="RuleBase" id="RU000461"/>
    </source>
</evidence>
<keyword evidence="3 4" id="KW-0408">Iron</keyword>
<dbReference type="InterPro" id="IPR036396">
    <property type="entry name" value="Cyt_P450_sf"/>
</dbReference>
<reference evidence="6" key="1">
    <citation type="submission" date="2016-10" db="EMBL/GenBank/DDBJ databases">
        <authorList>
            <person name="Varghese N."/>
            <person name="Submissions S."/>
        </authorList>
    </citation>
    <scope>NUCLEOTIDE SEQUENCE [LARGE SCALE GENOMIC DNA]</scope>
    <source>
        <strain evidence="6">LMG 26031</strain>
    </source>
</reference>
<feature type="binding site" description="axial binding residue" evidence="3">
    <location>
        <position position="423"/>
    </location>
    <ligand>
        <name>heme</name>
        <dbReference type="ChEBI" id="CHEBI:30413"/>
    </ligand>
    <ligandPart>
        <name>Fe</name>
        <dbReference type="ChEBI" id="CHEBI:18248"/>
    </ligandPart>
</feature>